<evidence type="ECO:0000313" key="1">
    <source>
        <dbReference type="EMBL" id="OXY96105.1"/>
    </source>
</evidence>
<comment type="caution">
    <text evidence="1">The sequence shown here is derived from an EMBL/GenBank/DDBJ whole genome shotgun (WGS) entry which is preliminary data.</text>
</comment>
<reference evidence="1 2" key="1">
    <citation type="submission" date="2016-07" db="EMBL/GenBank/DDBJ databases">
        <title>Draft genome of Streptomyces diastatochromogenes.</title>
        <authorList>
            <person name="Podduturi R."/>
            <person name="Lukassen M.B."/>
            <person name="Clausen N."/>
            <person name="Nielsen J.L."/>
            <person name="Jorgensen N.O."/>
        </authorList>
    </citation>
    <scope>NUCLEOTIDE SEQUENCE [LARGE SCALE GENOMIC DNA]</scope>
    <source>
        <strain evidence="1 2">DSM 40608</strain>
    </source>
</reference>
<proteinExistence type="predicted"/>
<protein>
    <submittedName>
        <fullName evidence="1">Uncharacterized protein</fullName>
    </submittedName>
</protein>
<organism evidence="1 2">
    <name type="scientific">Streptomyces diastatochromogenes</name>
    <dbReference type="NCBI Taxonomy" id="42236"/>
    <lineage>
        <taxon>Bacteria</taxon>
        <taxon>Bacillati</taxon>
        <taxon>Actinomycetota</taxon>
        <taxon>Actinomycetes</taxon>
        <taxon>Kitasatosporales</taxon>
        <taxon>Streptomycetaceae</taxon>
        <taxon>Streptomyces</taxon>
    </lineage>
</organism>
<gene>
    <name evidence="1" type="ORF">BEK98_13095</name>
</gene>
<dbReference type="EMBL" id="MCGQ01000012">
    <property type="protein sequence ID" value="OXY96105.1"/>
    <property type="molecule type" value="Genomic_DNA"/>
</dbReference>
<sequence>MASRIGLPCSMRSGWKLRRGCVLFVFILVALPGRQPWFVQFARQPGHRRVEEPAVQPGLVVVTRPKH</sequence>
<evidence type="ECO:0000313" key="2">
    <source>
        <dbReference type="Proteomes" id="UP000215483"/>
    </source>
</evidence>
<accession>A0A233SKC6</accession>
<name>A0A233SKC6_STRDA</name>
<dbReference type="AlphaFoldDB" id="A0A233SKC6"/>
<keyword evidence="2" id="KW-1185">Reference proteome</keyword>
<dbReference type="Proteomes" id="UP000215483">
    <property type="component" value="Unassembled WGS sequence"/>
</dbReference>